<comment type="subcellular location">
    <subcellularLocation>
        <location evidence="1 6">Cell membrane</location>
        <topology evidence="1 6">Multi-pass membrane protein</topology>
    </subcellularLocation>
</comment>
<dbReference type="EMBL" id="ODYU01006944">
    <property type="protein sequence ID" value="SOQ49253.1"/>
    <property type="molecule type" value="Genomic_DNA"/>
</dbReference>
<reference evidence="7" key="1">
    <citation type="submission" date="2016-07" db="EMBL/GenBank/DDBJ databases">
        <authorList>
            <person name="Bretaudeau A."/>
        </authorList>
    </citation>
    <scope>NUCLEOTIDE SEQUENCE</scope>
    <source>
        <strain evidence="7">Rice</strain>
        <tissue evidence="7">Whole body</tissue>
    </source>
</reference>
<comment type="similarity">
    <text evidence="6">Belongs to the insect chemoreceptor superfamily. Gustatory receptor (GR) family.</text>
</comment>
<dbReference type="GO" id="GO:0007165">
    <property type="term" value="P:signal transduction"/>
    <property type="evidence" value="ECO:0007669"/>
    <property type="project" value="UniProtKB-KW"/>
</dbReference>
<protein>
    <recommendedName>
        <fullName evidence="6">Gustatory receptor</fullName>
    </recommendedName>
</protein>
<sequence length="341" mass="40758">MVSIRESGRTQLDNYVDCDVQLMLRPLNLMHHIFPAPKYRIKNNLIQPNSFTSIVISACYKVLLFLLDFYRGYSLISIKEVRLYMKIVTYITVYDLFSFLIGCAINFYINVSQTTVNIICVLKLQKIHRFLNDEVDFKRYVFMNWFSFISIYVFYIIIIVFSYFVYSKDWYEIILAMSYLYFDSNLIYATRLIVLLTKKVDLWNNNAQDRLSLEQDDSDTYWKKMFESYVEILNCYNLYNKTYQLMVFFSQWSAVSSTIFLYAWVLKSLVLEIILSYCCEQFYKSMSYYQRRVCKNIQRLHRVTFNKMSVCGMFYIDATFPLKMAALVATYVIVLLQFALL</sequence>
<gene>
    <name evidence="7" type="primary">SFRICE042010.2</name>
    <name evidence="7" type="ORF">SFRICE_042010.2</name>
</gene>
<keyword evidence="6" id="KW-0807">Transducer</keyword>
<feature type="transmembrane region" description="Helical" evidence="6">
    <location>
        <begin position="87"/>
        <end position="109"/>
    </location>
</feature>
<evidence type="ECO:0000256" key="4">
    <source>
        <dbReference type="ARBA" id="ARBA00022989"/>
    </source>
</evidence>
<dbReference type="InterPro" id="IPR013604">
    <property type="entry name" value="7TM_chemorcpt"/>
</dbReference>
<comment type="caution">
    <text evidence="6">Lacks conserved residue(s) required for the propagation of feature annotation.</text>
</comment>
<feature type="transmembrane region" description="Helical" evidence="6">
    <location>
        <begin position="145"/>
        <end position="166"/>
    </location>
</feature>
<keyword evidence="2 6" id="KW-1003">Cell membrane</keyword>
<feature type="transmembrane region" description="Helical" evidence="6">
    <location>
        <begin position="50"/>
        <end position="67"/>
    </location>
</feature>
<dbReference type="AlphaFoldDB" id="A0A2H1W8B3"/>
<evidence type="ECO:0000256" key="1">
    <source>
        <dbReference type="ARBA" id="ARBA00004651"/>
    </source>
</evidence>
<evidence type="ECO:0000256" key="6">
    <source>
        <dbReference type="RuleBase" id="RU363108"/>
    </source>
</evidence>
<keyword evidence="3 6" id="KW-0812">Transmembrane</keyword>
<keyword evidence="6" id="KW-0675">Receptor</keyword>
<proteinExistence type="inferred from homology"/>
<evidence type="ECO:0000256" key="5">
    <source>
        <dbReference type="ARBA" id="ARBA00023136"/>
    </source>
</evidence>
<name>A0A2H1W8B3_SPOFR</name>
<accession>A0A2H1W8B3</accession>
<evidence type="ECO:0000256" key="3">
    <source>
        <dbReference type="ARBA" id="ARBA00022692"/>
    </source>
</evidence>
<organism evidence="7">
    <name type="scientific">Spodoptera frugiperda</name>
    <name type="common">Fall armyworm</name>
    <dbReference type="NCBI Taxonomy" id="7108"/>
    <lineage>
        <taxon>Eukaryota</taxon>
        <taxon>Metazoa</taxon>
        <taxon>Ecdysozoa</taxon>
        <taxon>Arthropoda</taxon>
        <taxon>Hexapoda</taxon>
        <taxon>Insecta</taxon>
        <taxon>Pterygota</taxon>
        <taxon>Neoptera</taxon>
        <taxon>Endopterygota</taxon>
        <taxon>Lepidoptera</taxon>
        <taxon>Glossata</taxon>
        <taxon>Ditrysia</taxon>
        <taxon>Noctuoidea</taxon>
        <taxon>Noctuidae</taxon>
        <taxon>Amphipyrinae</taxon>
        <taxon>Spodoptera</taxon>
    </lineage>
</organism>
<feature type="transmembrane region" description="Helical" evidence="6">
    <location>
        <begin position="322"/>
        <end position="340"/>
    </location>
</feature>
<keyword evidence="5 6" id="KW-0472">Membrane</keyword>
<dbReference type="Pfam" id="PF08395">
    <property type="entry name" value="7tm_7"/>
    <property type="match status" value="1"/>
</dbReference>
<dbReference type="GO" id="GO:0005886">
    <property type="term" value="C:plasma membrane"/>
    <property type="evidence" value="ECO:0007669"/>
    <property type="project" value="UniProtKB-SubCell"/>
</dbReference>
<evidence type="ECO:0000256" key="2">
    <source>
        <dbReference type="ARBA" id="ARBA00022475"/>
    </source>
</evidence>
<comment type="function">
    <text evidence="6">Gustatory receptor which mediates acceptance or avoidance behavior, depending on its substrates.</text>
</comment>
<feature type="transmembrane region" description="Helical" evidence="6">
    <location>
        <begin position="173"/>
        <end position="196"/>
    </location>
</feature>
<evidence type="ECO:0000313" key="7">
    <source>
        <dbReference type="EMBL" id="SOQ49253.1"/>
    </source>
</evidence>
<keyword evidence="4 6" id="KW-1133">Transmembrane helix</keyword>
<dbReference type="GO" id="GO:0050909">
    <property type="term" value="P:sensory perception of taste"/>
    <property type="evidence" value="ECO:0007669"/>
    <property type="project" value="InterPro"/>
</dbReference>